<proteinExistence type="predicted"/>
<dbReference type="PANTHER" id="PTHR46060:SF1">
    <property type="entry name" value="MARINER MOS1 TRANSPOSASE-LIKE PROTEIN"/>
    <property type="match status" value="1"/>
</dbReference>
<dbReference type="PANTHER" id="PTHR46060">
    <property type="entry name" value="MARINER MOS1 TRANSPOSASE-LIKE PROTEIN"/>
    <property type="match status" value="1"/>
</dbReference>
<protein>
    <submittedName>
        <fullName evidence="1">Uncharacterized protein</fullName>
    </submittedName>
</protein>
<dbReference type="EnsemblMetazoa" id="CJA36168.1">
    <property type="protein sequence ID" value="CJA36168.1"/>
    <property type="gene ID" value="WBGene00212015"/>
</dbReference>
<dbReference type="Pfam" id="PF01359">
    <property type="entry name" value="Transposase_1"/>
    <property type="match status" value="1"/>
</dbReference>
<evidence type="ECO:0000313" key="1">
    <source>
        <dbReference type="EnsemblMetazoa" id="CJA36168.1"/>
    </source>
</evidence>
<dbReference type="InterPro" id="IPR052709">
    <property type="entry name" value="Transposase-MT_Hybrid"/>
</dbReference>
<name>A0A8R1ELQ3_CAEJA</name>
<sequence>MDHFRPDPNHPTRCHSTFVSIQHEITIRIWFGKFVNKDFSLDDASRSGLSVWWSVHGVHHWKLLGEGKTIMVEYFSVQLQKVRAQLKLSPLKCHRVQYLHDNPKTTCGKNNKVTAGNVQLDNSRLPTVQPRPCPYCLSLGPGHATIPWGN</sequence>
<accession>A0A8R1ELQ3</accession>
<organism evidence="1 2">
    <name type="scientific">Caenorhabditis japonica</name>
    <dbReference type="NCBI Taxonomy" id="281687"/>
    <lineage>
        <taxon>Eukaryota</taxon>
        <taxon>Metazoa</taxon>
        <taxon>Ecdysozoa</taxon>
        <taxon>Nematoda</taxon>
        <taxon>Chromadorea</taxon>
        <taxon>Rhabditida</taxon>
        <taxon>Rhabditina</taxon>
        <taxon>Rhabditomorpha</taxon>
        <taxon>Rhabditoidea</taxon>
        <taxon>Rhabditidae</taxon>
        <taxon>Peloderinae</taxon>
        <taxon>Caenorhabditis</taxon>
    </lineage>
</organism>
<reference evidence="1" key="2">
    <citation type="submission" date="2022-06" db="UniProtKB">
        <authorList>
            <consortium name="EnsemblMetazoa"/>
        </authorList>
    </citation>
    <scope>IDENTIFICATION</scope>
    <source>
        <strain evidence="1">DF5081</strain>
    </source>
</reference>
<keyword evidence="2" id="KW-1185">Reference proteome</keyword>
<dbReference type="InterPro" id="IPR001888">
    <property type="entry name" value="Transposase_1"/>
</dbReference>
<evidence type="ECO:0000313" key="2">
    <source>
        <dbReference type="Proteomes" id="UP000005237"/>
    </source>
</evidence>
<dbReference type="Proteomes" id="UP000005237">
    <property type="component" value="Unassembled WGS sequence"/>
</dbReference>
<dbReference type="AlphaFoldDB" id="A0A8R1ELQ3"/>
<reference evidence="2" key="1">
    <citation type="submission" date="2010-08" db="EMBL/GenBank/DDBJ databases">
        <authorList>
            <consortium name="Caenorhabditis japonica Sequencing Consortium"/>
            <person name="Wilson R.K."/>
        </authorList>
    </citation>
    <scope>NUCLEOTIDE SEQUENCE [LARGE SCALE GENOMIC DNA]</scope>
    <source>
        <strain evidence="2">DF5081</strain>
    </source>
</reference>